<dbReference type="GO" id="GO:0016491">
    <property type="term" value="F:oxidoreductase activity"/>
    <property type="evidence" value="ECO:0007669"/>
    <property type="project" value="InterPro"/>
</dbReference>
<dbReference type="InterPro" id="IPR013154">
    <property type="entry name" value="ADH-like_N"/>
</dbReference>
<proteinExistence type="predicted"/>
<dbReference type="InterPro" id="IPR036291">
    <property type="entry name" value="NAD(P)-bd_dom_sf"/>
</dbReference>
<gene>
    <name evidence="2" type="ORF">MMF98_10460</name>
</gene>
<dbReference type="SUPFAM" id="SSF51735">
    <property type="entry name" value="NAD(P)-binding Rossmann-fold domains"/>
    <property type="match status" value="1"/>
</dbReference>
<dbReference type="SUPFAM" id="SSF50129">
    <property type="entry name" value="GroES-like"/>
    <property type="match status" value="1"/>
</dbReference>
<keyword evidence="3" id="KW-1185">Reference proteome</keyword>
<dbReference type="Pfam" id="PF08240">
    <property type="entry name" value="ADH_N"/>
    <property type="match status" value="1"/>
</dbReference>
<dbReference type="Proteomes" id="UP001139447">
    <property type="component" value="Unassembled WGS sequence"/>
</dbReference>
<dbReference type="Pfam" id="PF00107">
    <property type="entry name" value="ADH_zinc_N"/>
    <property type="match status" value="1"/>
</dbReference>
<comment type="caution">
    <text evidence="2">The sequence shown here is derived from an EMBL/GenBank/DDBJ whole genome shotgun (WGS) entry which is preliminary data.</text>
</comment>
<dbReference type="Gene3D" id="3.90.180.10">
    <property type="entry name" value="Medium-chain alcohol dehydrogenases, catalytic domain"/>
    <property type="match status" value="1"/>
</dbReference>
<dbReference type="Gene3D" id="3.40.50.720">
    <property type="entry name" value="NAD(P)-binding Rossmann-like Domain"/>
    <property type="match status" value="1"/>
</dbReference>
<dbReference type="PANTHER" id="PTHR43482:SF1">
    <property type="entry name" value="PROTEIN AST1-RELATED"/>
    <property type="match status" value="1"/>
</dbReference>
<evidence type="ECO:0000313" key="3">
    <source>
        <dbReference type="Proteomes" id="UP001139447"/>
    </source>
</evidence>
<name>A0A9X2APK8_9BURK</name>
<dbReference type="SMART" id="SM00829">
    <property type="entry name" value="PKS_ER"/>
    <property type="match status" value="1"/>
</dbReference>
<dbReference type="InterPro" id="IPR013149">
    <property type="entry name" value="ADH-like_C"/>
</dbReference>
<dbReference type="InterPro" id="IPR052585">
    <property type="entry name" value="Lipid_raft_assoc_Zn_ADH"/>
</dbReference>
<dbReference type="InterPro" id="IPR020843">
    <property type="entry name" value="ER"/>
</dbReference>
<organism evidence="2 3">
    <name type="scientific">Variovorax terrae</name>
    <dbReference type="NCBI Taxonomy" id="2923278"/>
    <lineage>
        <taxon>Bacteria</taxon>
        <taxon>Pseudomonadati</taxon>
        <taxon>Pseudomonadota</taxon>
        <taxon>Betaproteobacteria</taxon>
        <taxon>Burkholderiales</taxon>
        <taxon>Comamonadaceae</taxon>
        <taxon>Variovorax</taxon>
    </lineage>
</organism>
<dbReference type="InterPro" id="IPR011032">
    <property type="entry name" value="GroES-like_sf"/>
</dbReference>
<dbReference type="AlphaFoldDB" id="A0A9X2APK8"/>
<protein>
    <submittedName>
        <fullName evidence="2">Zinc-binding alcohol dehydrogenase family protein</fullName>
    </submittedName>
</protein>
<reference evidence="2" key="1">
    <citation type="submission" date="2022-03" db="EMBL/GenBank/DDBJ databases">
        <authorList>
            <person name="Woo C.Y."/>
        </authorList>
    </citation>
    <scope>NUCLEOTIDE SEQUENCE</scope>
    <source>
        <strain evidence="2">CYS-02</strain>
    </source>
</reference>
<sequence length="327" mass="33642">MTTLTPGRKLILTEKAAEAAAIAPLINVASLPKAPPGHAVVRVKAAAVNPSDVKASLGMMPHAVWPRTPGRDFAGVVVEGPAEWQGVEVWGTGGDLGMTRDGSHASYLVLPVDALSRKPATVSVAAAATIGVPFITASEGLRRAGLRGAGQRVLVLGANGKVGQAAIQLATRAGAQVVGVERQAGHASSGVPTYSAADPDLDAKLMQALGGQGADIAYNTVGSPYFATALNALAVGGTQVLISTIERSVPFDILAFYRRNLQMIGVDSLKLDARQCAAILDSLHGGFESGELRAFDVDDNALLPLEAAADAYRKVLAGSMERIVLAP</sequence>
<dbReference type="PANTHER" id="PTHR43482">
    <property type="entry name" value="PROTEIN AST1-RELATED"/>
    <property type="match status" value="1"/>
</dbReference>
<dbReference type="EMBL" id="JALGBI010000001">
    <property type="protein sequence ID" value="MCJ0763627.1"/>
    <property type="molecule type" value="Genomic_DNA"/>
</dbReference>
<accession>A0A9X2APK8</accession>
<dbReference type="RefSeq" id="WP_243306211.1">
    <property type="nucleotide sequence ID" value="NZ_JALGBI010000001.1"/>
</dbReference>
<evidence type="ECO:0000313" key="2">
    <source>
        <dbReference type="EMBL" id="MCJ0763627.1"/>
    </source>
</evidence>
<feature type="domain" description="Enoyl reductase (ER)" evidence="1">
    <location>
        <begin position="20"/>
        <end position="325"/>
    </location>
</feature>
<evidence type="ECO:0000259" key="1">
    <source>
        <dbReference type="SMART" id="SM00829"/>
    </source>
</evidence>